<evidence type="ECO:0000313" key="3">
    <source>
        <dbReference type="Proteomes" id="UP001501009"/>
    </source>
</evidence>
<feature type="region of interest" description="Disordered" evidence="1">
    <location>
        <begin position="1"/>
        <end position="22"/>
    </location>
</feature>
<dbReference type="Proteomes" id="UP001501009">
    <property type="component" value="Unassembled WGS sequence"/>
</dbReference>
<organism evidence="2 3">
    <name type="scientific">Streptomyces coacervatus</name>
    <dbReference type="NCBI Taxonomy" id="647381"/>
    <lineage>
        <taxon>Bacteria</taxon>
        <taxon>Bacillati</taxon>
        <taxon>Actinomycetota</taxon>
        <taxon>Actinomycetes</taxon>
        <taxon>Kitasatosporales</taxon>
        <taxon>Streptomycetaceae</taxon>
        <taxon>Streptomyces</taxon>
    </lineage>
</organism>
<comment type="caution">
    <text evidence="2">The sequence shown here is derived from an EMBL/GenBank/DDBJ whole genome shotgun (WGS) entry which is preliminary data.</text>
</comment>
<name>A0ABP7JRY4_9ACTN</name>
<dbReference type="EMBL" id="BAABDE010000052">
    <property type="protein sequence ID" value="GAA3851662.1"/>
    <property type="molecule type" value="Genomic_DNA"/>
</dbReference>
<gene>
    <name evidence="2" type="ORF">GCM10022403_098900</name>
</gene>
<feature type="compositionally biased region" description="Polar residues" evidence="1">
    <location>
        <begin position="1"/>
        <end position="10"/>
    </location>
</feature>
<proteinExistence type="predicted"/>
<reference evidence="3" key="1">
    <citation type="journal article" date="2019" name="Int. J. Syst. Evol. Microbiol.">
        <title>The Global Catalogue of Microorganisms (GCM) 10K type strain sequencing project: providing services to taxonomists for standard genome sequencing and annotation.</title>
        <authorList>
            <consortium name="The Broad Institute Genomics Platform"/>
            <consortium name="The Broad Institute Genome Sequencing Center for Infectious Disease"/>
            <person name="Wu L."/>
            <person name="Ma J."/>
        </authorList>
    </citation>
    <scope>NUCLEOTIDE SEQUENCE [LARGE SCALE GENOMIC DNA]</scope>
    <source>
        <strain evidence="3">JCM 17138</strain>
    </source>
</reference>
<evidence type="ECO:0000313" key="2">
    <source>
        <dbReference type="EMBL" id="GAA3851662.1"/>
    </source>
</evidence>
<keyword evidence="3" id="KW-1185">Reference proteome</keyword>
<evidence type="ECO:0008006" key="4">
    <source>
        <dbReference type="Google" id="ProtNLM"/>
    </source>
</evidence>
<evidence type="ECO:0000256" key="1">
    <source>
        <dbReference type="SAM" id="MobiDB-lite"/>
    </source>
</evidence>
<sequence length="85" mass="8876">MSSSVMTVQRTRSEGRRGGMSVEEVRSLPAAVSVVTAARALGIGSDKAYELIRGGAFPAQTIPLGQTQKVSTASLWKALGITLDV</sequence>
<accession>A0ABP7JRY4</accession>
<protein>
    <recommendedName>
        <fullName evidence="4">DNA-binding protein</fullName>
    </recommendedName>
</protein>